<evidence type="ECO:0000313" key="6">
    <source>
        <dbReference type="EMBL" id="SMC29586.1"/>
    </source>
</evidence>
<feature type="signal peptide" evidence="4">
    <location>
        <begin position="1"/>
        <end position="18"/>
    </location>
</feature>
<dbReference type="InterPro" id="IPR002508">
    <property type="entry name" value="MurNAc-LAA_cat"/>
</dbReference>
<dbReference type="OrthoDB" id="8525541at2"/>
<dbReference type="EC" id="3.5.1.28" evidence="2"/>
<dbReference type="AlphaFoldDB" id="A0A1W1Y093"/>
<accession>A0A1W1Y093</accession>
<keyword evidence="4" id="KW-0732">Signal</keyword>
<name>A0A1W1Y093_9NEIS</name>
<reference evidence="6 7" key="1">
    <citation type="submission" date="2017-04" db="EMBL/GenBank/DDBJ databases">
        <authorList>
            <person name="Afonso C.L."/>
            <person name="Miller P.J."/>
            <person name="Scott M.A."/>
            <person name="Spackman E."/>
            <person name="Goraichik I."/>
            <person name="Dimitrov K.M."/>
            <person name="Suarez D.L."/>
            <person name="Swayne D.E."/>
        </authorList>
    </citation>
    <scope>NUCLEOTIDE SEQUENCE [LARGE SCALE GENOMIC DNA]</scope>
    <source>
        <strain evidence="6 7">DSM 23236</strain>
    </source>
</reference>
<comment type="catalytic activity">
    <reaction evidence="1">
        <text>Hydrolyzes the link between N-acetylmuramoyl residues and L-amino acid residues in certain cell-wall glycopeptides.</text>
        <dbReference type="EC" id="3.5.1.28"/>
    </reaction>
</comment>
<evidence type="ECO:0000256" key="4">
    <source>
        <dbReference type="SAM" id="SignalP"/>
    </source>
</evidence>
<dbReference type="PANTHER" id="PTHR30404:SF0">
    <property type="entry name" value="N-ACETYLMURAMOYL-L-ALANINE AMIDASE AMIC"/>
    <property type="match status" value="1"/>
</dbReference>
<dbReference type="CDD" id="cd02696">
    <property type="entry name" value="MurNAc-LAA"/>
    <property type="match status" value="1"/>
</dbReference>
<dbReference type="Gene3D" id="3.40.630.40">
    <property type="entry name" value="Zn-dependent exopeptidases"/>
    <property type="match status" value="1"/>
</dbReference>
<sequence length="229" mass="23974">MMRSLVLAALLAAATAGAADLVAVDVGHSHSKSGATSAGGRPEFEFNLALARVVGDALTQDGHEVRLIGADGEMDVLTERTRAAAGADFFLSIHHDSVQPQYLPQAGRFAGYSLFVSRKNVDPAASLACATRVGDALLAAGLKPSLHHAEPIAGENRPLADAQRGIYWFDDLVVLKTATQPALLFEAGVIVNPQQEALLRQPATRTLLAQALATGLHQCGIGGRQPEAK</sequence>
<evidence type="ECO:0000259" key="5">
    <source>
        <dbReference type="SMART" id="SM00646"/>
    </source>
</evidence>
<dbReference type="STRING" id="1121001.SAMN02745857_03941"/>
<dbReference type="GO" id="GO:0008745">
    <property type="term" value="F:N-acetylmuramoyl-L-alanine amidase activity"/>
    <property type="evidence" value="ECO:0007669"/>
    <property type="project" value="UniProtKB-EC"/>
</dbReference>
<evidence type="ECO:0000256" key="3">
    <source>
        <dbReference type="ARBA" id="ARBA00022801"/>
    </source>
</evidence>
<dbReference type="GO" id="GO:0009253">
    <property type="term" value="P:peptidoglycan catabolic process"/>
    <property type="evidence" value="ECO:0007669"/>
    <property type="project" value="InterPro"/>
</dbReference>
<dbReference type="SMART" id="SM00646">
    <property type="entry name" value="Ami_3"/>
    <property type="match status" value="1"/>
</dbReference>
<organism evidence="6 7">
    <name type="scientific">Andreprevotia lacus DSM 23236</name>
    <dbReference type="NCBI Taxonomy" id="1121001"/>
    <lineage>
        <taxon>Bacteria</taxon>
        <taxon>Pseudomonadati</taxon>
        <taxon>Pseudomonadota</taxon>
        <taxon>Betaproteobacteria</taxon>
        <taxon>Neisseriales</taxon>
        <taxon>Chitinibacteraceae</taxon>
        <taxon>Andreprevotia</taxon>
    </lineage>
</organism>
<feature type="chain" id="PRO_5012664329" description="N-acetylmuramoyl-L-alanine amidase" evidence="4">
    <location>
        <begin position="19"/>
        <end position="229"/>
    </location>
</feature>
<protein>
    <recommendedName>
        <fullName evidence="2">N-acetylmuramoyl-L-alanine amidase</fullName>
        <ecNumber evidence="2">3.5.1.28</ecNumber>
    </recommendedName>
</protein>
<evidence type="ECO:0000256" key="1">
    <source>
        <dbReference type="ARBA" id="ARBA00001561"/>
    </source>
</evidence>
<proteinExistence type="predicted"/>
<dbReference type="PANTHER" id="PTHR30404">
    <property type="entry name" value="N-ACETYLMURAMOYL-L-ALANINE AMIDASE"/>
    <property type="match status" value="1"/>
</dbReference>
<keyword evidence="3" id="KW-0378">Hydrolase</keyword>
<dbReference type="GO" id="GO:0030288">
    <property type="term" value="C:outer membrane-bounded periplasmic space"/>
    <property type="evidence" value="ECO:0007669"/>
    <property type="project" value="TreeGrafter"/>
</dbReference>
<feature type="domain" description="MurNAc-LAA" evidence="5">
    <location>
        <begin position="81"/>
        <end position="217"/>
    </location>
</feature>
<dbReference type="Proteomes" id="UP000192761">
    <property type="component" value="Unassembled WGS sequence"/>
</dbReference>
<dbReference type="EMBL" id="FWXD01000037">
    <property type="protein sequence ID" value="SMC29586.1"/>
    <property type="molecule type" value="Genomic_DNA"/>
</dbReference>
<evidence type="ECO:0000256" key="2">
    <source>
        <dbReference type="ARBA" id="ARBA00011901"/>
    </source>
</evidence>
<dbReference type="Pfam" id="PF01520">
    <property type="entry name" value="Amidase_3"/>
    <property type="match status" value="1"/>
</dbReference>
<keyword evidence="7" id="KW-1185">Reference proteome</keyword>
<gene>
    <name evidence="6" type="ORF">SAMN02745857_03941</name>
</gene>
<dbReference type="SUPFAM" id="SSF53187">
    <property type="entry name" value="Zn-dependent exopeptidases"/>
    <property type="match status" value="1"/>
</dbReference>
<evidence type="ECO:0000313" key="7">
    <source>
        <dbReference type="Proteomes" id="UP000192761"/>
    </source>
</evidence>
<dbReference type="InterPro" id="IPR050695">
    <property type="entry name" value="N-acetylmuramoyl_amidase_3"/>
</dbReference>